<dbReference type="Pfam" id="PF10531">
    <property type="entry name" value="SLBB"/>
    <property type="match status" value="1"/>
</dbReference>
<feature type="domain" description="Soluble ligand binding" evidence="5">
    <location>
        <begin position="143"/>
        <end position="190"/>
    </location>
</feature>
<sequence length="422" mass="47357">MKTTKYVILLFSLLSVSSFAQTAQEMPLLDRQNPKYDTSMEKQLLEREVIRTPTPQVLEDALDPEVYMVGPGDQFRLFIFGMLENEFDITVLPEGDVFIPTVGKINVKGLNLTRAKEKIKRKVEESYVKSEVSVNLSGLRKFRVYLTGEVNTPGTYFVQGSDRVSDVIEIAGGAKDWADATSVILRHKGGAADTLNLLRFYRQGDKSVNPLLQGGDMIYVAPIDLTKPYIIVESRIEKVLEGQTPDNKVVNEKSTRAIFRLDEGETVIQFLQRISAFSAEIDLAKITLIRDTTEYVIDLLNRFTEYSSFVLKNRDRLIVPNLVSEVYVQGEVLRPGSYVYDVNLTANDYAGKAGVREKSKPSEDIIVIRAATGEIVVGGETIVEKGDRIIVPRKVREDVRDYMAILLPIVSIALSMYAVLKK</sequence>
<keyword evidence="2" id="KW-0472">Membrane</keyword>
<feature type="domain" description="Polysaccharide export protein N-terminal" evidence="4">
    <location>
        <begin position="64"/>
        <end position="136"/>
    </location>
</feature>
<dbReference type="InterPro" id="IPR003715">
    <property type="entry name" value="Poly_export_N"/>
</dbReference>
<dbReference type="Gene3D" id="3.10.560.10">
    <property type="entry name" value="Outer membrane lipoprotein wza domain like"/>
    <property type="match status" value="1"/>
</dbReference>
<evidence type="ECO:0000256" key="1">
    <source>
        <dbReference type="ARBA" id="ARBA00022729"/>
    </source>
</evidence>
<comment type="caution">
    <text evidence="6">The sequence shown here is derived from an EMBL/GenBank/DDBJ whole genome shotgun (WGS) entry which is preliminary data.</text>
</comment>
<feature type="transmembrane region" description="Helical" evidence="2">
    <location>
        <begin position="402"/>
        <end position="420"/>
    </location>
</feature>
<evidence type="ECO:0000259" key="4">
    <source>
        <dbReference type="Pfam" id="PF02563"/>
    </source>
</evidence>
<evidence type="ECO:0000256" key="2">
    <source>
        <dbReference type="SAM" id="Phobius"/>
    </source>
</evidence>
<dbReference type="Proteomes" id="UP000885779">
    <property type="component" value="Unassembled WGS sequence"/>
</dbReference>
<evidence type="ECO:0000256" key="3">
    <source>
        <dbReference type="SAM" id="SignalP"/>
    </source>
</evidence>
<dbReference type="InterPro" id="IPR019554">
    <property type="entry name" value="Soluble_ligand-bd"/>
</dbReference>
<feature type="chain" id="PRO_5030577604" evidence="3">
    <location>
        <begin position="21"/>
        <end position="422"/>
    </location>
</feature>
<keyword evidence="2" id="KW-1133">Transmembrane helix</keyword>
<feature type="signal peptide" evidence="3">
    <location>
        <begin position="1"/>
        <end position="20"/>
    </location>
</feature>
<name>A0A7V4WWF8_CALAY</name>
<keyword evidence="1 3" id="KW-0732">Signal</keyword>
<protein>
    <submittedName>
        <fullName evidence="6">Polysaccharide export protein</fullName>
    </submittedName>
</protein>
<accession>A0A7V4WWF8</accession>
<organism evidence="6">
    <name type="scientific">Caldithrix abyssi</name>
    <dbReference type="NCBI Taxonomy" id="187145"/>
    <lineage>
        <taxon>Bacteria</taxon>
        <taxon>Pseudomonadati</taxon>
        <taxon>Calditrichota</taxon>
        <taxon>Calditrichia</taxon>
        <taxon>Calditrichales</taxon>
        <taxon>Calditrichaceae</taxon>
        <taxon>Caldithrix</taxon>
    </lineage>
</organism>
<dbReference type="Pfam" id="PF02563">
    <property type="entry name" value="Poly_export"/>
    <property type="match status" value="1"/>
</dbReference>
<dbReference type="PANTHER" id="PTHR33619:SF3">
    <property type="entry name" value="POLYSACCHARIDE EXPORT PROTEIN GFCE-RELATED"/>
    <property type="match status" value="1"/>
</dbReference>
<dbReference type="AlphaFoldDB" id="A0A7V4WWF8"/>
<dbReference type="PANTHER" id="PTHR33619">
    <property type="entry name" value="POLYSACCHARIDE EXPORT PROTEIN GFCE-RELATED"/>
    <property type="match status" value="1"/>
</dbReference>
<proteinExistence type="predicted"/>
<reference evidence="6" key="1">
    <citation type="journal article" date="2020" name="mSystems">
        <title>Genome- and Community-Level Interaction Insights into Carbon Utilization and Element Cycling Functions of Hydrothermarchaeota in Hydrothermal Sediment.</title>
        <authorList>
            <person name="Zhou Z."/>
            <person name="Liu Y."/>
            <person name="Xu W."/>
            <person name="Pan J."/>
            <person name="Luo Z.H."/>
            <person name="Li M."/>
        </authorList>
    </citation>
    <scope>NUCLEOTIDE SEQUENCE [LARGE SCALE GENOMIC DNA]</scope>
    <source>
        <strain evidence="6">HyVt-577</strain>
    </source>
</reference>
<evidence type="ECO:0000259" key="5">
    <source>
        <dbReference type="Pfam" id="PF10531"/>
    </source>
</evidence>
<evidence type="ECO:0000313" key="6">
    <source>
        <dbReference type="EMBL" id="HGY56416.1"/>
    </source>
</evidence>
<gene>
    <name evidence="6" type="ORF">ENK44_11970</name>
</gene>
<keyword evidence="2" id="KW-0812">Transmembrane</keyword>
<dbReference type="GO" id="GO:0015159">
    <property type="term" value="F:polysaccharide transmembrane transporter activity"/>
    <property type="evidence" value="ECO:0007669"/>
    <property type="project" value="InterPro"/>
</dbReference>
<dbReference type="InterPro" id="IPR049712">
    <property type="entry name" value="Poly_export"/>
</dbReference>
<dbReference type="EMBL" id="DRQG01000110">
    <property type="protein sequence ID" value="HGY56416.1"/>
    <property type="molecule type" value="Genomic_DNA"/>
</dbReference>